<accession>A0AAV9N6S5</accession>
<evidence type="ECO:0000256" key="2">
    <source>
        <dbReference type="ARBA" id="ARBA00022797"/>
    </source>
</evidence>
<organism evidence="6 7">
    <name type="scientific">Exophiala bonariae</name>
    <dbReference type="NCBI Taxonomy" id="1690606"/>
    <lineage>
        <taxon>Eukaryota</taxon>
        <taxon>Fungi</taxon>
        <taxon>Dikarya</taxon>
        <taxon>Ascomycota</taxon>
        <taxon>Pezizomycotina</taxon>
        <taxon>Eurotiomycetes</taxon>
        <taxon>Chaetothyriomycetidae</taxon>
        <taxon>Chaetothyriales</taxon>
        <taxon>Herpotrichiellaceae</taxon>
        <taxon>Exophiala</taxon>
    </lineage>
</organism>
<evidence type="ECO:0000259" key="5">
    <source>
        <dbReference type="Pfam" id="PF06441"/>
    </source>
</evidence>
<dbReference type="Proteomes" id="UP001358417">
    <property type="component" value="Unassembled WGS sequence"/>
</dbReference>
<dbReference type="InterPro" id="IPR010497">
    <property type="entry name" value="Epoxide_hydro_N"/>
</dbReference>
<dbReference type="AlphaFoldDB" id="A0AAV9N6S5"/>
<gene>
    <name evidence="6" type="ORF">LTR84_005778</name>
</gene>
<evidence type="ECO:0000256" key="4">
    <source>
        <dbReference type="PIRSR" id="PIRSR001112-1"/>
    </source>
</evidence>
<dbReference type="InterPro" id="IPR016292">
    <property type="entry name" value="Epoxide_hydrolase"/>
</dbReference>
<name>A0AAV9N6S5_9EURO</name>
<evidence type="ECO:0000313" key="6">
    <source>
        <dbReference type="EMBL" id="KAK5048687.1"/>
    </source>
</evidence>
<dbReference type="GO" id="GO:0097176">
    <property type="term" value="P:epoxide metabolic process"/>
    <property type="evidence" value="ECO:0007669"/>
    <property type="project" value="TreeGrafter"/>
</dbReference>
<dbReference type="GeneID" id="89973953"/>
<dbReference type="RefSeq" id="XP_064704046.1">
    <property type="nucleotide sequence ID" value="XM_064849343.1"/>
</dbReference>
<dbReference type="EMBL" id="JAVRRD010000021">
    <property type="protein sequence ID" value="KAK5048687.1"/>
    <property type="molecule type" value="Genomic_DNA"/>
</dbReference>
<dbReference type="PIRSF" id="PIRSF001112">
    <property type="entry name" value="Epoxide_hydrolase"/>
    <property type="match status" value="1"/>
</dbReference>
<comment type="caution">
    <text evidence="6">The sequence shown here is derived from an EMBL/GenBank/DDBJ whole genome shotgun (WGS) entry which is preliminary data.</text>
</comment>
<dbReference type="PANTHER" id="PTHR21661:SF35">
    <property type="entry name" value="EPOXIDE HYDROLASE"/>
    <property type="match status" value="1"/>
</dbReference>
<evidence type="ECO:0000256" key="3">
    <source>
        <dbReference type="ARBA" id="ARBA00022801"/>
    </source>
</evidence>
<evidence type="ECO:0000313" key="7">
    <source>
        <dbReference type="Proteomes" id="UP001358417"/>
    </source>
</evidence>
<reference evidence="6 7" key="1">
    <citation type="submission" date="2023-08" db="EMBL/GenBank/DDBJ databases">
        <title>Black Yeasts Isolated from many extreme environments.</title>
        <authorList>
            <person name="Coleine C."/>
            <person name="Stajich J.E."/>
            <person name="Selbmann L."/>
        </authorList>
    </citation>
    <scope>NUCLEOTIDE SEQUENCE [LARGE SCALE GENOMIC DNA]</scope>
    <source>
        <strain evidence="6 7">CCFEE 5792</strain>
    </source>
</reference>
<dbReference type="PRINTS" id="PR00412">
    <property type="entry name" value="EPOXHYDRLASE"/>
</dbReference>
<dbReference type="GO" id="GO:0004301">
    <property type="term" value="F:epoxide hydrolase activity"/>
    <property type="evidence" value="ECO:0007669"/>
    <property type="project" value="TreeGrafter"/>
</dbReference>
<sequence length="342" mass="39167">MQKIVAFWRDEYDWRAEEARLNALGPQFQTDIDIDGLGTINLHFLHAKSKQSNAIPLLFIHGWPGSFNEVSGVLPLFLEAGFDVVAPSLPGYGFSSYPDIAGFSFEHCAAVFSKLMGILGYESYVIQGGDWGSDVGRTMSLTYPKNIVAYHANTLPMSKPDFGGKEPAYSKFEQALLDRMTWFEESEWAYYSVQATKPRTFGYALHDSPVGMLAWMADKLFLWAEDYDWTYTEIITWTLLHYFPGPTTGMQWYADHPNFEMLDKDAWLRKTYLEVPTGFSAFPKEIGMGPRSWAETIFNVQFWREHPIGGHFAAYERPNELGQDAIEFFQSIWEKKASKLQR</sequence>
<comment type="similarity">
    <text evidence="1">Belongs to the peptidase S33 family.</text>
</comment>
<feature type="active site" description="Nucleophile" evidence="4">
    <location>
        <position position="130"/>
    </location>
</feature>
<feature type="active site" description="Proton acceptor" evidence="4">
    <location>
        <position position="311"/>
    </location>
</feature>
<keyword evidence="2" id="KW-0058">Aromatic hydrocarbons catabolism</keyword>
<dbReference type="InterPro" id="IPR029058">
    <property type="entry name" value="AB_hydrolase_fold"/>
</dbReference>
<dbReference type="Pfam" id="PF06441">
    <property type="entry name" value="EHN"/>
    <property type="match status" value="1"/>
</dbReference>
<dbReference type="SUPFAM" id="SSF53474">
    <property type="entry name" value="alpha/beta-Hydrolases"/>
    <property type="match status" value="1"/>
</dbReference>
<feature type="domain" description="Epoxide hydrolase N-terminal" evidence="5">
    <location>
        <begin position="1"/>
        <end position="70"/>
    </location>
</feature>
<dbReference type="InterPro" id="IPR000639">
    <property type="entry name" value="Epox_hydrolase-like"/>
</dbReference>
<keyword evidence="7" id="KW-1185">Reference proteome</keyword>
<dbReference type="Gene3D" id="3.40.50.1820">
    <property type="entry name" value="alpha/beta hydrolase"/>
    <property type="match status" value="1"/>
</dbReference>
<protein>
    <recommendedName>
        <fullName evidence="5">Epoxide hydrolase N-terminal domain-containing protein</fullName>
    </recommendedName>
</protein>
<proteinExistence type="inferred from homology"/>
<dbReference type="PANTHER" id="PTHR21661">
    <property type="entry name" value="EPOXIDE HYDROLASE 1-RELATED"/>
    <property type="match status" value="1"/>
</dbReference>
<feature type="active site" description="Proton donor" evidence="4">
    <location>
        <position position="253"/>
    </location>
</feature>
<keyword evidence="3" id="KW-0378">Hydrolase</keyword>
<evidence type="ECO:0000256" key="1">
    <source>
        <dbReference type="ARBA" id="ARBA00010088"/>
    </source>
</evidence>